<dbReference type="PANTHER" id="PTHR43673:SF10">
    <property type="entry name" value="NADH DEHYDROGENASE_NAD(P)H NITROREDUCTASE XCC3605-RELATED"/>
    <property type="match status" value="1"/>
</dbReference>
<dbReference type="AlphaFoldDB" id="A0AAV3U954"/>
<proteinExistence type="inferred from homology"/>
<keyword evidence="2" id="KW-0560">Oxidoreductase</keyword>
<keyword evidence="6" id="KW-1185">Reference proteome</keyword>
<evidence type="ECO:0000313" key="6">
    <source>
        <dbReference type="Proteomes" id="UP001409585"/>
    </source>
</evidence>
<dbReference type="InterPro" id="IPR029479">
    <property type="entry name" value="Nitroreductase"/>
</dbReference>
<accession>A0AAV3U954</accession>
<evidence type="ECO:0000313" key="5">
    <source>
        <dbReference type="EMBL" id="GAA4959239.1"/>
    </source>
</evidence>
<dbReference type="PANTHER" id="PTHR43673">
    <property type="entry name" value="NAD(P)H NITROREDUCTASE YDGI-RELATED"/>
    <property type="match status" value="1"/>
</dbReference>
<organism evidence="5 6">
    <name type="scientific">Halioxenophilus aromaticivorans</name>
    <dbReference type="NCBI Taxonomy" id="1306992"/>
    <lineage>
        <taxon>Bacteria</taxon>
        <taxon>Pseudomonadati</taxon>
        <taxon>Pseudomonadota</taxon>
        <taxon>Gammaproteobacteria</taxon>
        <taxon>Alteromonadales</taxon>
        <taxon>Alteromonadaceae</taxon>
        <taxon>Halioxenophilus</taxon>
    </lineage>
</organism>
<comment type="caution">
    <text evidence="5">The sequence shown here is derived from an EMBL/GenBank/DDBJ whole genome shotgun (WGS) entry which is preliminary data.</text>
</comment>
<dbReference type="Pfam" id="PF00881">
    <property type="entry name" value="Nitroreductase"/>
    <property type="match status" value="2"/>
</dbReference>
<comment type="similarity">
    <text evidence="1">Belongs to the nitroreductase family.</text>
</comment>
<name>A0AAV3U954_9ALTE</name>
<feature type="region of interest" description="Disordered" evidence="3">
    <location>
        <begin position="169"/>
        <end position="189"/>
    </location>
</feature>
<evidence type="ECO:0000256" key="1">
    <source>
        <dbReference type="ARBA" id="ARBA00007118"/>
    </source>
</evidence>
<dbReference type="Gene3D" id="3.40.109.10">
    <property type="entry name" value="NADH Oxidase"/>
    <property type="match status" value="1"/>
</dbReference>
<dbReference type="Proteomes" id="UP001409585">
    <property type="component" value="Unassembled WGS sequence"/>
</dbReference>
<gene>
    <name evidence="5" type="ORF">GCM10025791_45230</name>
</gene>
<sequence>MSEFATGREALAGVDPLFVDRWSPRALSNEPIDDAALQRIFEAARWAPSAYNEQPWTFYTSTSDTFASYLGMLVEGNQSWAKDAAIIGFLIGKKHLSKNGNDNGTYQLDCGAAWMSMSLQARLEGLYTHAMAGIKRDQVIDTLGLDPAQYSAVMGFTLAKLRAPEQLPAGLQARETPSDRKPLDEIWRR</sequence>
<dbReference type="InterPro" id="IPR000415">
    <property type="entry name" value="Nitroreductase-like"/>
</dbReference>
<dbReference type="CDD" id="cd02138">
    <property type="entry name" value="TdsD-like"/>
    <property type="match status" value="1"/>
</dbReference>
<dbReference type="EMBL" id="BAABLX010000077">
    <property type="protein sequence ID" value="GAA4959239.1"/>
    <property type="molecule type" value="Genomic_DNA"/>
</dbReference>
<feature type="compositionally biased region" description="Basic and acidic residues" evidence="3">
    <location>
        <begin position="176"/>
        <end position="189"/>
    </location>
</feature>
<evidence type="ECO:0000259" key="4">
    <source>
        <dbReference type="Pfam" id="PF00881"/>
    </source>
</evidence>
<evidence type="ECO:0000256" key="3">
    <source>
        <dbReference type="SAM" id="MobiDB-lite"/>
    </source>
</evidence>
<dbReference type="SUPFAM" id="SSF55469">
    <property type="entry name" value="FMN-dependent nitroreductase-like"/>
    <property type="match status" value="1"/>
</dbReference>
<evidence type="ECO:0000256" key="2">
    <source>
        <dbReference type="ARBA" id="ARBA00023002"/>
    </source>
</evidence>
<dbReference type="RefSeq" id="WP_345427632.1">
    <property type="nucleotide sequence ID" value="NZ_AP031496.1"/>
</dbReference>
<dbReference type="GO" id="GO:0016491">
    <property type="term" value="F:oxidoreductase activity"/>
    <property type="evidence" value="ECO:0007669"/>
    <property type="project" value="UniProtKB-KW"/>
</dbReference>
<feature type="domain" description="Nitroreductase" evidence="4">
    <location>
        <begin position="75"/>
        <end position="155"/>
    </location>
</feature>
<feature type="domain" description="Nitroreductase" evidence="4">
    <location>
        <begin position="20"/>
        <end position="61"/>
    </location>
</feature>
<protein>
    <submittedName>
        <fullName evidence="5">Nitroreductase family protein</fullName>
    </submittedName>
</protein>
<reference evidence="6" key="1">
    <citation type="journal article" date="2019" name="Int. J. Syst. Evol. Microbiol.">
        <title>The Global Catalogue of Microorganisms (GCM) 10K type strain sequencing project: providing services to taxonomists for standard genome sequencing and annotation.</title>
        <authorList>
            <consortium name="The Broad Institute Genomics Platform"/>
            <consortium name="The Broad Institute Genome Sequencing Center for Infectious Disease"/>
            <person name="Wu L."/>
            <person name="Ma J."/>
        </authorList>
    </citation>
    <scope>NUCLEOTIDE SEQUENCE [LARGE SCALE GENOMIC DNA]</scope>
    <source>
        <strain evidence="6">JCM 19134</strain>
    </source>
</reference>